<evidence type="ECO:0000313" key="5">
    <source>
        <dbReference type="EMBL" id="CAF1550866.1"/>
    </source>
</evidence>
<organism evidence="4 7">
    <name type="scientific">Adineta steineri</name>
    <dbReference type="NCBI Taxonomy" id="433720"/>
    <lineage>
        <taxon>Eukaryota</taxon>
        <taxon>Metazoa</taxon>
        <taxon>Spiralia</taxon>
        <taxon>Gnathifera</taxon>
        <taxon>Rotifera</taxon>
        <taxon>Eurotatoria</taxon>
        <taxon>Bdelloidea</taxon>
        <taxon>Adinetida</taxon>
        <taxon>Adinetidae</taxon>
        <taxon>Adineta</taxon>
    </lineage>
</organism>
<keyword evidence="1" id="KW-0808">Transferase</keyword>
<feature type="region of interest" description="Disordered" evidence="2">
    <location>
        <begin position="493"/>
        <end position="518"/>
    </location>
</feature>
<feature type="domain" description="PIPK" evidence="3">
    <location>
        <begin position="52"/>
        <end position="459"/>
    </location>
</feature>
<protein>
    <recommendedName>
        <fullName evidence="3">PIPK domain-containing protein</fullName>
    </recommendedName>
</protein>
<dbReference type="AlphaFoldDB" id="A0A814YYK2"/>
<dbReference type="Proteomes" id="UP000663877">
    <property type="component" value="Unassembled WGS sequence"/>
</dbReference>
<proteinExistence type="predicted"/>
<sequence>MAISKDEICEGLYNVDFWNKLDLHISSYVITPLQLRYISSKTSIIGRALGHAIVDLLDNVTKNSNQYIENETTILGTEHRVYHSRQYTLKVKEDDLSCSDLNINNNDDKILFRISSLAPNIFYQLREDIGISNENFRQSFFEHYLKDFTNPGKSGSLMYKTYDDLFILKTLRDYEARLLMQILSGYHLQLTQRPTIFNRYIGLYSIRMETSLTTIEIYVAIMVNAFTPSLKINEIFDLKGSRIKRKLAGNLSVDKLHKLKDMDFMDLYPSGIRIPTNIYQTLKIVIANDVKVLKKLNITDFSLILGIRHLDMSEIQLIGRRPATGVAALLSLSNDLGLMHLSKPFNNVSSLDSENNQTSSLPSYLKPIQMLNISIDTNLYYNNDSIAYESLPIPGIINKSNQRVYIYLAFVDMLQTYDSFKLLDQTFRKLTDRNRHLEYSVIEPDDYEKRINEFLFQNVFIDAQDDFPWAITDVSKPVADIDNQFIENKVSNQRKNYTQRRPHSMERQNSNSVLEFRL</sequence>
<dbReference type="GO" id="GO:0005524">
    <property type="term" value="F:ATP binding"/>
    <property type="evidence" value="ECO:0007669"/>
    <property type="project" value="UniProtKB-UniRule"/>
</dbReference>
<gene>
    <name evidence="4" type="ORF">BJG266_LOCUS28770</name>
    <name evidence="5" type="ORF">QVE165_LOCUS47075</name>
</gene>
<evidence type="ECO:0000313" key="7">
    <source>
        <dbReference type="Proteomes" id="UP000663877"/>
    </source>
</evidence>
<evidence type="ECO:0000259" key="3">
    <source>
        <dbReference type="PROSITE" id="PS51455"/>
    </source>
</evidence>
<accession>A0A814YYK2</accession>
<dbReference type="InterPro" id="IPR027483">
    <property type="entry name" value="PInositol-4-P-4/5-kinase_C_sf"/>
</dbReference>
<dbReference type="EMBL" id="CAJNOI010000306">
    <property type="protein sequence ID" value="CAF1235746.1"/>
    <property type="molecule type" value="Genomic_DNA"/>
</dbReference>
<comment type="caution">
    <text evidence="4">The sequence shown here is derived from an EMBL/GenBank/DDBJ whole genome shotgun (WGS) entry which is preliminary data.</text>
</comment>
<dbReference type="SUPFAM" id="SSF56104">
    <property type="entry name" value="SAICAR synthase-like"/>
    <property type="match status" value="1"/>
</dbReference>
<keyword evidence="1" id="KW-0547">Nucleotide-binding</keyword>
<reference evidence="4" key="1">
    <citation type="submission" date="2021-02" db="EMBL/GenBank/DDBJ databases">
        <authorList>
            <person name="Nowell W R."/>
        </authorList>
    </citation>
    <scope>NUCLEOTIDE SEQUENCE</scope>
</reference>
<dbReference type="GO" id="GO:0046854">
    <property type="term" value="P:phosphatidylinositol phosphate biosynthetic process"/>
    <property type="evidence" value="ECO:0007669"/>
    <property type="project" value="TreeGrafter"/>
</dbReference>
<dbReference type="Gene3D" id="3.30.800.10">
    <property type="entry name" value="Phosphatidylinositol Phosphate Kinase II Beta"/>
    <property type="match status" value="1"/>
</dbReference>
<dbReference type="EMBL" id="CAJNOM010000726">
    <property type="protein sequence ID" value="CAF1550866.1"/>
    <property type="molecule type" value="Genomic_DNA"/>
</dbReference>
<evidence type="ECO:0000256" key="2">
    <source>
        <dbReference type="SAM" id="MobiDB-lite"/>
    </source>
</evidence>
<keyword evidence="1" id="KW-0067">ATP-binding</keyword>
<evidence type="ECO:0000313" key="4">
    <source>
        <dbReference type="EMBL" id="CAF1235746.1"/>
    </source>
</evidence>
<dbReference type="PANTHER" id="PTHR23086:SF8">
    <property type="entry name" value="PHOSPHATIDYLINOSITOL 5-PHOSPHATE 4-KINASE, ISOFORM A"/>
    <property type="match status" value="1"/>
</dbReference>
<dbReference type="Pfam" id="PF01504">
    <property type="entry name" value="PIP5K"/>
    <property type="match status" value="1"/>
</dbReference>
<keyword evidence="1" id="KW-0418">Kinase</keyword>
<dbReference type="InterPro" id="IPR023610">
    <property type="entry name" value="PInositol-4/5-P-5/4-kinase"/>
</dbReference>
<dbReference type="InterPro" id="IPR027484">
    <property type="entry name" value="PInositol-4-P-5-kinase_N"/>
</dbReference>
<keyword evidence="6" id="KW-1185">Reference proteome</keyword>
<dbReference type="InterPro" id="IPR002498">
    <property type="entry name" value="PInositol-4-P-4/5-kinase_core"/>
</dbReference>
<dbReference type="PROSITE" id="PS51455">
    <property type="entry name" value="PIPK"/>
    <property type="match status" value="1"/>
</dbReference>
<feature type="compositionally biased region" description="Polar residues" evidence="2">
    <location>
        <begin position="507"/>
        <end position="518"/>
    </location>
</feature>
<name>A0A814YYK2_9BILA</name>
<dbReference type="Proteomes" id="UP000663832">
    <property type="component" value="Unassembled WGS sequence"/>
</dbReference>
<dbReference type="Gene3D" id="3.30.810.10">
    <property type="entry name" value="2-Layer Sandwich"/>
    <property type="match status" value="1"/>
</dbReference>
<dbReference type="PANTHER" id="PTHR23086">
    <property type="entry name" value="PHOSPHATIDYLINOSITOL-4-PHOSPHATE 5-KINASE"/>
    <property type="match status" value="1"/>
</dbReference>
<dbReference type="SMART" id="SM00330">
    <property type="entry name" value="PIPKc"/>
    <property type="match status" value="1"/>
</dbReference>
<dbReference type="GO" id="GO:0016308">
    <property type="term" value="F:1-phosphatidylinositol-4-phosphate 5-kinase activity"/>
    <property type="evidence" value="ECO:0007669"/>
    <property type="project" value="TreeGrafter"/>
</dbReference>
<dbReference type="GO" id="GO:0005886">
    <property type="term" value="C:plasma membrane"/>
    <property type="evidence" value="ECO:0007669"/>
    <property type="project" value="TreeGrafter"/>
</dbReference>
<dbReference type="CDD" id="cd00139">
    <property type="entry name" value="PIPKc"/>
    <property type="match status" value="1"/>
</dbReference>
<evidence type="ECO:0000256" key="1">
    <source>
        <dbReference type="PROSITE-ProRule" id="PRU00781"/>
    </source>
</evidence>
<dbReference type="OrthoDB" id="20783at2759"/>
<evidence type="ECO:0000313" key="6">
    <source>
        <dbReference type="Proteomes" id="UP000663832"/>
    </source>
</evidence>